<dbReference type="PANTHER" id="PTHR12697">
    <property type="entry name" value="PBS LYASE HEAT-LIKE PROTEIN"/>
    <property type="match status" value="1"/>
</dbReference>
<dbReference type="InterPro" id="IPR016024">
    <property type="entry name" value="ARM-type_fold"/>
</dbReference>
<gene>
    <name evidence="1" type="ORF">ET418_01640</name>
</gene>
<comment type="caution">
    <text evidence="1">The sequence shown here is derived from an EMBL/GenBank/DDBJ whole genome shotgun (WGS) entry which is preliminary data.</text>
</comment>
<dbReference type="InterPro" id="IPR011989">
    <property type="entry name" value="ARM-like"/>
</dbReference>
<reference evidence="1 2" key="1">
    <citation type="submission" date="2019-04" db="EMBL/GenBank/DDBJ databases">
        <title>Geobacter ruber sp. nov., ferric-reducing bacteria isolated from paddy soil.</title>
        <authorList>
            <person name="Xu Z."/>
            <person name="Masuda Y."/>
            <person name="Itoh H."/>
            <person name="Senoo K."/>
        </authorList>
    </citation>
    <scope>NUCLEOTIDE SEQUENCE [LARGE SCALE GENOMIC DNA]</scope>
    <source>
        <strain evidence="1 2">Red88</strain>
    </source>
</reference>
<proteinExistence type="predicted"/>
<dbReference type="GO" id="GO:0016491">
    <property type="term" value="F:oxidoreductase activity"/>
    <property type="evidence" value="ECO:0007669"/>
    <property type="project" value="TreeGrafter"/>
</dbReference>
<protein>
    <submittedName>
        <fullName evidence="1">HEAT repeat domain-containing protein</fullName>
    </submittedName>
</protein>
<dbReference type="Gene3D" id="1.25.10.10">
    <property type="entry name" value="Leucine-rich Repeat Variant"/>
    <property type="match status" value="4"/>
</dbReference>
<dbReference type="SMART" id="SM00567">
    <property type="entry name" value="EZ_HEAT"/>
    <property type="match status" value="10"/>
</dbReference>
<dbReference type="Proteomes" id="UP000324298">
    <property type="component" value="Unassembled WGS sequence"/>
</dbReference>
<accession>A0A5A9XSM1</accession>
<dbReference type="EMBL" id="SRSD01000001">
    <property type="protein sequence ID" value="KAA0895248.1"/>
    <property type="molecule type" value="Genomic_DNA"/>
</dbReference>
<organism evidence="1 2">
    <name type="scientific">Oryzomonas rubra</name>
    <dbReference type="NCBI Taxonomy" id="2509454"/>
    <lineage>
        <taxon>Bacteria</taxon>
        <taxon>Pseudomonadati</taxon>
        <taxon>Thermodesulfobacteriota</taxon>
        <taxon>Desulfuromonadia</taxon>
        <taxon>Geobacterales</taxon>
        <taxon>Geobacteraceae</taxon>
        <taxon>Oryzomonas</taxon>
    </lineage>
</organism>
<dbReference type="OrthoDB" id="3661251at2"/>
<dbReference type="PANTHER" id="PTHR12697:SF5">
    <property type="entry name" value="DEOXYHYPUSINE HYDROXYLASE"/>
    <property type="match status" value="1"/>
</dbReference>
<dbReference type="AlphaFoldDB" id="A0A5A9XSM1"/>
<evidence type="ECO:0000313" key="2">
    <source>
        <dbReference type="Proteomes" id="UP000324298"/>
    </source>
</evidence>
<sequence length="681" mass="72738">MPPLIFAWSLFVDNREDIRNALKSADEELRRAVIDSLRGKDLGDVGEFVFTAMGDGSWRVRKEAVNVFVAAEPSGHFIAELLELLRDEGNAGLRNSAAEAIVMLGERAALQLKKLAGDPDAGVRKFVVDVMGGIGGVEFIPVLLAALHDSDVNVSAAAAEHLGTIGDAGVVPELLAAIAANENAFFRFSVLSALGKLGTPGPVPEEIKKLVGQDIFSKVLYDCLGSIGDHTAAPILLEGFLSSQKSARCAAVKAFNRILLRSGAMERQQLQGVMRRLSGGEVVLAFMELLEVEGHDTALAEAVTNLLGVIGDPRAAVPLLAAYLTERLSSLALNALSALGPAGMDTLREIYPRADEKVCGAICTLFGKLGYPGGDDLIRNALRNPSPLVRRSAVQAAGQRGLSDCIPEIIGLLEEADDGFSGAIVSCLQLLAQKDSHPVRTVARQLADSEQPQRRRDAALLFAALRDGDYLSRLAKDEDPSVRQTSVAAIGKLHIPSLQGVLQIALVDETPEVRMVAAEALGESGNADALEPLRLALRDDDSRVQCAALKSMTRLEPLAILDVIKPLLPTAGGLLMITCLEVLESLGGNAALDLVEAVLDNEDEELVILAFNILSRHDKERILRNAERLFAHHHAGIRYDTAATLAGLPGQRPRAVLKNALKNEGNNLVRDLMKRLLKGGA</sequence>
<keyword evidence="2" id="KW-1185">Reference proteome</keyword>
<name>A0A5A9XSM1_9BACT</name>
<evidence type="ECO:0000313" key="1">
    <source>
        <dbReference type="EMBL" id="KAA0895248.1"/>
    </source>
</evidence>
<dbReference type="Pfam" id="PF13646">
    <property type="entry name" value="HEAT_2"/>
    <property type="match status" value="3"/>
</dbReference>
<dbReference type="SUPFAM" id="SSF48371">
    <property type="entry name" value="ARM repeat"/>
    <property type="match status" value="1"/>
</dbReference>
<dbReference type="InterPro" id="IPR004155">
    <property type="entry name" value="PBS_lyase_HEAT"/>
</dbReference>